<evidence type="ECO:0000256" key="1">
    <source>
        <dbReference type="SAM" id="SignalP"/>
    </source>
</evidence>
<reference evidence="3 4" key="1">
    <citation type="submission" date="2015-06" db="EMBL/GenBank/DDBJ databases">
        <authorList>
            <person name="Xie B.-B."/>
            <person name="Rong J.-C."/>
            <person name="Qin Q.-L."/>
            <person name="Zhang Y.-Z."/>
        </authorList>
    </citation>
    <scope>NUCLEOTIDE SEQUENCE [LARGE SCALE GENOMIC DNA]</scope>
    <source>
        <strain evidence="3 4">JCM 20779</strain>
    </source>
</reference>
<dbReference type="InterPro" id="IPR040966">
    <property type="entry name" value="StcE_C"/>
</dbReference>
<keyword evidence="4" id="KW-1185">Reference proteome</keyword>
<feature type="signal peptide" evidence="1">
    <location>
        <begin position="1"/>
        <end position="26"/>
    </location>
</feature>
<name>A0ABM6NL19_PSEO7</name>
<dbReference type="Gene3D" id="2.60.20.40">
    <property type="match status" value="3"/>
</dbReference>
<proteinExistence type="predicted"/>
<evidence type="ECO:0000313" key="4">
    <source>
        <dbReference type="Proteomes" id="UP000016521"/>
    </source>
</evidence>
<organism evidence="3 4">
    <name type="scientific">Pseudoalteromonas piscicida</name>
    <dbReference type="NCBI Taxonomy" id="43662"/>
    <lineage>
        <taxon>Bacteria</taxon>
        <taxon>Pseudomonadati</taxon>
        <taxon>Pseudomonadota</taxon>
        <taxon>Gammaproteobacteria</taxon>
        <taxon>Alteromonadales</taxon>
        <taxon>Pseudoalteromonadaceae</taxon>
        <taxon>Pseudoalteromonas</taxon>
    </lineage>
</organism>
<sequence length="606" mass="67692">MVSIHKVVTLQLVGLAILALPPLTHAAMSDDSACIVSRQTQESYCLKAGERSGYSLPDYIYNHEVDVIAPPGLGVMLSDWDNLSYNRIATFTGYTNNAQLQRVTAKDGQELDFSHPRSMRVVSTQSQPQACIRSLDTGDKFCLEAGQRSGYSLPNYIYGHAVEVIAPPGLGVVLSDWDNLSYNRLATFTGYTKNGRLMNVQARNGEMLNFSTPRSMSVINVDSPQQACIKSLKTGELYCLQAGETSGYSLPSYIYRHEVEVIAPEGLGVVLSDWDNLSYNRIATFTGDVSNNMLENNLAKNGDYLDFSAPRSMKVISVAPKVEFTSIESVTATSVPYSNEFIFKVNFTEESLGTEQLSIQFQHELKNAKEQYTSIVYISFDGGATWPNILDVSDLADISIPKGTQSVWIKGLSLPNAQQGEKLTLQAWFSRAETDYYRATLDLSEFIAMNSSRVSHIKTISRSYQGQRNDTGKECIIKRIFKLENVPGYCTQAAEGDIVTSKVFFDNPTTSQTHLFVQFVNGTAKKDTDIRSIQVTVSYKDYNEKYTLKVNLKDFKVLNLPEGVEQVRFSYRVYKDNVSEDAEYLSFKAWTVNDDVNYSQITISEN</sequence>
<dbReference type="EMBL" id="CP011925">
    <property type="protein sequence ID" value="ATD09504.1"/>
    <property type="molecule type" value="Genomic_DNA"/>
</dbReference>
<dbReference type="RefSeq" id="WP_010370272.1">
    <property type="nucleotide sequence ID" value="NZ_CP011925.1"/>
</dbReference>
<feature type="chain" id="PRO_5046608967" description="Metalloprotease StcE C-terminal domain-containing protein" evidence="1">
    <location>
        <begin position="27"/>
        <end position="606"/>
    </location>
</feature>
<evidence type="ECO:0000313" key="3">
    <source>
        <dbReference type="EMBL" id="ATD09504.1"/>
    </source>
</evidence>
<feature type="domain" description="Metalloprotease StcE C-terminal" evidence="2">
    <location>
        <begin position="33"/>
        <end position="122"/>
    </location>
</feature>
<feature type="domain" description="Metalloprotease StcE C-terminal" evidence="2">
    <location>
        <begin position="227"/>
        <end position="316"/>
    </location>
</feature>
<evidence type="ECO:0000259" key="2">
    <source>
        <dbReference type="Pfam" id="PF17945"/>
    </source>
</evidence>
<keyword evidence="1" id="KW-0732">Signal</keyword>
<dbReference type="Pfam" id="PF17945">
    <property type="entry name" value="Crystall_4"/>
    <property type="match status" value="3"/>
</dbReference>
<gene>
    <name evidence="3" type="ORF">PPIS_b0318</name>
</gene>
<dbReference type="Proteomes" id="UP000016521">
    <property type="component" value="Chromosome II"/>
</dbReference>
<feature type="domain" description="Metalloprotease StcE C-terminal" evidence="2">
    <location>
        <begin position="130"/>
        <end position="219"/>
    </location>
</feature>
<accession>A0ABM6NL19</accession>
<protein>
    <recommendedName>
        <fullName evidence="2">Metalloprotease StcE C-terminal domain-containing protein</fullName>
    </recommendedName>
</protein>